<dbReference type="InterPro" id="IPR039532">
    <property type="entry name" value="TetR_C_Firmicutes"/>
</dbReference>
<dbReference type="Gene3D" id="1.10.357.10">
    <property type="entry name" value="Tetracycline Repressor, domain 2"/>
    <property type="match status" value="1"/>
</dbReference>
<keyword evidence="3" id="KW-1133">Transmembrane helix</keyword>
<dbReference type="RefSeq" id="WP_039676814.1">
    <property type="nucleotide sequence ID" value="NZ_JADMPR010000001.1"/>
</dbReference>
<protein>
    <recommendedName>
        <fullName evidence="4">HTH tetR-type domain-containing protein</fullName>
    </recommendedName>
</protein>
<keyword evidence="3" id="KW-0472">Membrane</keyword>
<evidence type="ECO:0000313" key="6">
    <source>
        <dbReference type="Proteomes" id="UP000031339"/>
    </source>
</evidence>
<dbReference type="OrthoDB" id="2224710at2"/>
<evidence type="ECO:0000256" key="2">
    <source>
        <dbReference type="PROSITE-ProRule" id="PRU00335"/>
    </source>
</evidence>
<organism evidence="5 6">
    <name type="scientific">Streptococcus constellatus</name>
    <dbReference type="NCBI Taxonomy" id="76860"/>
    <lineage>
        <taxon>Bacteria</taxon>
        <taxon>Bacillati</taxon>
        <taxon>Bacillota</taxon>
        <taxon>Bacilli</taxon>
        <taxon>Lactobacillales</taxon>
        <taxon>Streptococcaceae</taxon>
        <taxon>Streptococcus</taxon>
        <taxon>Streptococcus anginosus group</taxon>
    </lineage>
</organism>
<gene>
    <name evidence="5" type="ORF">RN79_01645</name>
</gene>
<proteinExistence type="predicted"/>
<evidence type="ECO:0000259" key="4">
    <source>
        <dbReference type="PROSITE" id="PS50977"/>
    </source>
</evidence>
<dbReference type="GO" id="GO:0003677">
    <property type="term" value="F:DNA binding"/>
    <property type="evidence" value="ECO:0007669"/>
    <property type="project" value="UniProtKB-UniRule"/>
</dbReference>
<dbReference type="EMBL" id="JWIY01000001">
    <property type="protein sequence ID" value="KIC78303.1"/>
    <property type="molecule type" value="Genomic_DNA"/>
</dbReference>
<evidence type="ECO:0000313" key="5">
    <source>
        <dbReference type="EMBL" id="KIC78303.1"/>
    </source>
</evidence>
<name>A0A0C1HW09_STRCV</name>
<feature type="transmembrane region" description="Helical" evidence="3">
    <location>
        <begin position="93"/>
        <end position="112"/>
    </location>
</feature>
<keyword evidence="1 2" id="KW-0238">DNA-binding</keyword>
<feature type="DNA-binding region" description="H-T-H motif" evidence="2">
    <location>
        <begin position="28"/>
        <end position="47"/>
    </location>
</feature>
<dbReference type="AlphaFoldDB" id="A0A0C1HW09"/>
<dbReference type="PANTHER" id="PTHR43479:SF11">
    <property type="entry name" value="ACREF_ENVCD OPERON REPRESSOR-RELATED"/>
    <property type="match status" value="1"/>
</dbReference>
<feature type="domain" description="HTH tetR-type" evidence="4">
    <location>
        <begin position="5"/>
        <end position="65"/>
    </location>
</feature>
<reference evidence="5 6" key="1">
    <citation type="submission" date="2014-12" db="EMBL/GenBank/DDBJ databases">
        <title>Partial genome sequence of Streptococcus constellatus KCOM 1650 (= ChDC B144).</title>
        <authorList>
            <person name="Kook J.-K."/>
            <person name="Park S.-N."/>
            <person name="Lim Y.K."/>
            <person name="Jo E."/>
        </authorList>
    </citation>
    <scope>NUCLEOTIDE SEQUENCE [LARGE SCALE GENOMIC DNA]</scope>
    <source>
        <strain evidence="5 6">KCOM 1650</strain>
    </source>
</reference>
<dbReference type="Pfam" id="PF14278">
    <property type="entry name" value="TetR_C_8"/>
    <property type="match status" value="1"/>
</dbReference>
<dbReference type="SUPFAM" id="SSF46689">
    <property type="entry name" value="Homeodomain-like"/>
    <property type="match status" value="1"/>
</dbReference>
<dbReference type="InterPro" id="IPR050624">
    <property type="entry name" value="HTH-type_Tx_Regulator"/>
</dbReference>
<sequence length="175" mass="20726">MKDKTKIDVEFLKAFSILMYSKDLSQISVNEICKKANLSRRTFYNYYNSKEEFINESILIILDEITKILYTDLYFETEILVKMLSYLYNNKDIILAFILYFPDIILIVKEYAKEIVLHSKKINKQKLREAYGIPPNFALDLYTMSIISIIFIWIKNGFKETPEEIANFIKISVKI</sequence>
<dbReference type="InterPro" id="IPR001647">
    <property type="entry name" value="HTH_TetR"/>
</dbReference>
<feature type="transmembrane region" description="Helical" evidence="3">
    <location>
        <begin position="133"/>
        <end position="154"/>
    </location>
</feature>
<dbReference type="Pfam" id="PF00440">
    <property type="entry name" value="TetR_N"/>
    <property type="match status" value="1"/>
</dbReference>
<dbReference type="PROSITE" id="PS50977">
    <property type="entry name" value="HTH_TETR_2"/>
    <property type="match status" value="1"/>
</dbReference>
<dbReference type="PANTHER" id="PTHR43479">
    <property type="entry name" value="ACREF/ENVCD OPERON REPRESSOR-RELATED"/>
    <property type="match status" value="1"/>
</dbReference>
<comment type="caution">
    <text evidence="5">The sequence shown here is derived from an EMBL/GenBank/DDBJ whole genome shotgun (WGS) entry which is preliminary data.</text>
</comment>
<evidence type="ECO:0000256" key="3">
    <source>
        <dbReference type="SAM" id="Phobius"/>
    </source>
</evidence>
<accession>A0A0C1HW09</accession>
<dbReference type="InterPro" id="IPR009057">
    <property type="entry name" value="Homeodomain-like_sf"/>
</dbReference>
<dbReference type="Proteomes" id="UP000031339">
    <property type="component" value="Unassembled WGS sequence"/>
</dbReference>
<keyword evidence="3" id="KW-0812">Transmembrane</keyword>
<evidence type="ECO:0000256" key="1">
    <source>
        <dbReference type="ARBA" id="ARBA00023125"/>
    </source>
</evidence>